<feature type="transmembrane region" description="Helical" evidence="5">
    <location>
        <begin position="213"/>
        <end position="233"/>
    </location>
</feature>
<dbReference type="GeneID" id="54416105"/>
<protein>
    <submittedName>
        <fullName evidence="6 8">Zinc/iron permease</fullName>
    </submittedName>
</protein>
<reference evidence="8" key="2">
    <citation type="submission" date="2020-04" db="EMBL/GenBank/DDBJ databases">
        <authorList>
            <consortium name="NCBI Genome Project"/>
        </authorList>
    </citation>
    <scope>NUCLEOTIDE SEQUENCE</scope>
    <source>
        <strain evidence="8">CBS 781.70</strain>
    </source>
</reference>
<organism evidence="6">
    <name type="scientific">Eremomyces bilateralis CBS 781.70</name>
    <dbReference type="NCBI Taxonomy" id="1392243"/>
    <lineage>
        <taxon>Eukaryota</taxon>
        <taxon>Fungi</taxon>
        <taxon>Dikarya</taxon>
        <taxon>Ascomycota</taxon>
        <taxon>Pezizomycotina</taxon>
        <taxon>Dothideomycetes</taxon>
        <taxon>Dothideomycetes incertae sedis</taxon>
        <taxon>Eremomycetales</taxon>
        <taxon>Eremomycetaceae</taxon>
        <taxon>Eremomyces</taxon>
    </lineage>
</organism>
<evidence type="ECO:0000256" key="2">
    <source>
        <dbReference type="ARBA" id="ARBA00022692"/>
    </source>
</evidence>
<feature type="transmembrane region" description="Helical" evidence="5">
    <location>
        <begin position="6"/>
        <end position="28"/>
    </location>
</feature>
<evidence type="ECO:0000313" key="6">
    <source>
        <dbReference type="EMBL" id="KAF1812484.1"/>
    </source>
</evidence>
<keyword evidence="2 5" id="KW-0812">Transmembrane</keyword>
<comment type="subcellular location">
    <subcellularLocation>
        <location evidence="1">Membrane</location>
        <topology evidence="1">Multi-pass membrane protein</topology>
    </subcellularLocation>
</comment>
<dbReference type="InterPro" id="IPR036259">
    <property type="entry name" value="MFS_trans_sf"/>
</dbReference>
<dbReference type="EMBL" id="ML975157">
    <property type="protein sequence ID" value="KAF1812484.1"/>
    <property type="molecule type" value="Genomic_DNA"/>
</dbReference>
<dbReference type="RefSeq" id="XP_033534115.1">
    <property type="nucleotide sequence ID" value="XM_033675535.1"/>
</dbReference>
<keyword evidence="4 5" id="KW-0472">Membrane</keyword>
<dbReference type="Pfam" id="PF02535">
    <property type="entry name" value="Zip"/>
    <property type="match status" value="1"/>
</dbReference>
<dbReference type="GO" id="GO:0005385">
    <property type="term" value="F:zinc ion transmembrane transporter activity"/>
    <property type="evidence" value="ECO:0007669"/>
    <property type="project" value="TreeGrafter"/>
</dbReference>
<reference evidence="8" key="3">
    <citation type="submission" date="2025-04" db="UniProtKB">
        <authorList>
            <consortium name="RefSeq"/>
        </authorList>
    </citation>
    <scope>IDENTIFICATION</scope>
    <source>
        <strain evidence="8">CBS 781.70</strain>
    </source>
</reference>
<dbReference type="PANTHER" id="PTHR11040">
    <property type="entry name" value="ZINC/IRON TRANSPORTER"/>
    <property type="match status" value="1"/>
</dbReference>
<dbReference type="OrthoDB" id="448280at2759"/>
<proteinExistence type="predicted"/>
<feature type="transmembrane region" description="Helical" evidence="5">
    <location>
        <begin position="303"/>
        <end position="327"/>
    </location>
</feature>
<evidence type="ECO:0000313" key="7">
    <source>
        <dbReference type="Proteomes" id="UP000504638"/>
    </source>
</evidence>
<feature type="non-terminal residue" evidence="6">
    <location>
        <position position="366"/>
    </location>
</feature>
<feature type="non-terminal residue" evidence="6">
    <location>
        <position position="1"/>
    </location>
</feature>
<feature type="transmembrane region" description="Helical" evidence="5">
    <location>
        <begin position="40"/>
        <end position="61"/>
    </location>
</feature>
<dbReference type="GO" id="GO:0005886">
    <property type="term" value="C:plasma membrane"/>
    <property type="evidence" value="ECO:0007669"/>
    <property type="project" value="TreeGrafter"/>
</dbReference>
<gene>
    <name evidence="6 8" type="ORF">P152DRAFT_372076</name>
</gene>
<feature type="transmembrane region" description="Helical" evidence="5">
    <location>
        <begin position="81"/>
        <end position="103"/>
    </location>
</feature>
<evidence type="ECO:0000256" key="3">
    <source>
        <dbReference type="ARBA" id="ARBA00022989"/>
    </source>
</evidence>
<evidence type="ECO:0000256" key="1">
    <source>
        <dbReference type="ARBA" id="ARBA00004141"/>
    </source>
</evidence>
<dbReference type="SUPFAM" id="SSF103473">
    <property type="entry name" value="MFS general substrate transporter"/>
    <property type="match status" value="1"/>
</dbReference>
<name>A0A6G1G351_9PEZI</name>
<evidence type="ECO:0000256" key="4">
    <source>
        <dbReference type="ARBA" id="ARBA00023136"/>
    </source>
</evidence>
<keyword evidence="3 5" id="KW-1133">Transmembrane helix</keyword>
<dbReference type="AlphaFoldDB" id="A0A6G1G351"/>
<feature type="transmembrane region" description="Helical" evidence="5">
    <location>
        <begin position="347"/>
        <end position="365"/>
    </location>
</feature>
<reference evidence="6 8" key="1">
    <citation type="submission" date="2020-01" db="EMBL/GenBank/DDBJ databases">
        <authorList>
            <consortium name="DOE Joint Genome Institute"/>
            <person name="Haridas S."/>
            <person name="Albert R."/>
            <person name="Binder M."/>
            <person name="Bloem J."/>
            <person name="Labutti K."/>
            <person name="Salamov A."/>
            <person name="Andreopoulos B."/>
            <person name="Baker S.E."/>
            <person name="Barry K."/>
            <person name="Bills G."/>
            <person name="Bluhm B.H."/>
            <person name="Cannon C."/>
            <person name="Castanera R."/>
            <person name="Culley D.E."/>
            <person name="Daum C."/>
            <person name="Ezra D."/>
            <person name="Gonzalez J.B."/>
            <person name="Henrissat B."/>
            <person name="Kuo A."/>
            <person name="Liang C."/>
            <person name="Lipzen A."/>
            <person name="Lutzoni F."/>
            <person name="Magnuson J."/>
            <person name="Mondo S."/>
            <person name="Nolan M."/>
            <person name="Ohm R."/>
            <person name="Pangilinan J."/>
            <person name="Park H.-J."/>
            <person name="Ramirez L."/>
            <person name="Alfaro M."/>
            <person name="Sun H."/>
            <person name="Tritt A."/>
            <person name="Yoshinaga Y."/>
            <person name="Zwiers L.-H."/>
            <person name="Turgeon B.G."/>
            <person name="Goodwin S.B."/>
            <person name="Spatafora J.W."/>
            <person name="Crous P.W."/>
            <person name="Grigoriev I.V."/>
        </authorList>
    </citation>
    <scope>NUCLEOTIDE SEQUENCE</scope>
    <source>
        <strain evidence="6 8">CBS 781.70</strain>
    </source>
</reference>
<sequence>DYDTPWHIAAVGIIFAISTSSACFPMIVKTYPRLRVPTSFLFFARHFGTGVLLAAAFVHLLTEAFVSLTSKCLSDYWTKRYPSTAGAVCLGAILLVTLVEMIFSPNRHLIREKVQYIEELDESRSSQDEAVFHDFIENAKRQNYELDEIKKARKSRQSTRFQGAINESQEDLVQPQEMPNERKLKVTEVESNFESIPLSPEQKFQRMRVQVTMLEMGVLFHGIFIGMSLSVAVGMEFNMFLVAFGFHQLFEGLALGSRIAALPWPKGSKKPWLMCLSYGATAPVGQALGVATHSAYDPSSDTGLILVGIFNAISSGLLIYAALVELLSEDFLSDESWRVLRGARRSFAFFMVFLGAFLMSLVAAWA</sequence>
<keyword evidence="7" id="KW-1185">Reference proteome</keyword>
<dbReference type="Proteomes" id="UP000504638">
    <property type="component" value="Unplaced"/>
</dbReference>
<accession>A0A6G1G351</accession>
<dbReference type="PANTHER" id="PTHR11040:SF55">
    <property type="entry name" value="MEMBRANE ZINC ION TRANSPORTER, PUTATIVE (AFU_ORTHOLOGUE AFUA_6G00470)-RELATED"/>
    <property type="match status" value="1"/>
</dbReference>
<evidence type="ECO:0000256" key="5">
    <source>
        <dbReference type="SAM" id="Phobius"/>
    </source>
</evidence>
<evidence type="ECO:0000313" key="8">
    <source>
        <dbReference type="RefSeq" id="XP_033534115.1"/>
    </source>
</evidence>
<dbReference type="InterPro" id="IPR003689">
    <property type="entry name" value="ZIP"/>
</dbReference>